<proteinExistence type="inferred from homology"/>
<accession>A0A3G3JZA3</accession>
<evidence type="ECO:0000256" key="4">
    <source>
        <dbReference type="ARBA" id="ARBA00022692"/>
    </source>
</evidence>
<evidence type="ECO:0000256" key="1">
    <source>
        <dbReference type="ARBA" id="ARBA00004651"/>
    </source>
</evidence>
<dbReference type="KEGG" id="coh:EAV92_13390"/>
<dbReference type="PANTHER" id="PTHR43744">
    <property type="entry name" value="ABC TRANSPORTER PERMEASE PROTEIN MG189-RELATED-RELATED"/>
    <property type="match status" value="1"/>
</dbReference>
<dbReference type="GO" id="GO:0005886">
    <property type="term" value="C:plasma membrane"/>
    <property type="evidence" value="ECO:0007669"/>
    <property type="project" value="UniProtKB-SubCell"/>
</dbReference>
<dbReference type="GO" id="GO:0055085">
    <property type="term" value="P:transmembrane transport"/>
    <property type="evidence" value="ECO:0007669"/>
    <property type="project" value="InterPro"/>
</dbReference>
<dbReference type="RefSeq" id="WP_123041564.1">
    <property type="nucleotide sequence ID" value="NZ_CP033433.1"/>
</dbReference>
<dbReference type="PROSITE" id="PS50928">
    <property type="entry name" value="ABC_TM1"/>
    <property type="match status" value="1"/>
</dbReference>
<keyword evidence="4 7" id="KW-0812">Transmembrane</keyword>
<evidence type="ECO:0000313" key="9">
    <source>
        <dbReference type="EMBL" id="AYQ73482.1"/>
    </source>
</evidence>
<feature type="transmembrane region" description="Helical" evidence="7">
    <location>
        <begin position="143"/>
        <end position="161"/>
    </location>
</feature>
<keyword evidence="2 7" id="KW-0813">Transport</keyword>
<organism evidence="9 10">
    <name type="scientific">Cohnella candidum</name>
    <dbReference type="NCBI Taxonomy" id="2674991"/>
    <lineage>
        <taxon>Bacteria</taxon>
        <taxon>Bacillati</taxon>
        <taxon>Bacillota</taxon>
        <taxon>Bacilli</taxon>
        <taxon>Bacillales</taxon>
        <taxon>Paenibacillaceae</taxon>
        <taxon>Cohnella</taxon>
    </lineage>
</organism>
<evidence type="ECO:0000256" key="7">
    <source>
        <dbReference type="RuleBase" id="RU363032"/>
    </source>
</evidence>
<evidence type="ECO:0000256" key="5">
    <source>
        <dbReference type="ARBA" id="ARBA00022989"/>
    </source>
</evidence>
<feature type="domain" description="ABC transmembrane type-1" evidence="8">
    <location>
        <begin position="72"/>
        <end position="261"/>
    </location>
</feature>
<dbReference type="SUPFAM" id="SSF161098">
    <property type="entry name" value="MetI-like"/>
    <property type="match status" value="1"/>
</dbReference>
<dbReference type="InterPro" id="IPR000515">
    <property type="entry name" value="MetI-like"/>
</dbReference>
<evidence type="ECO:0000256" key="3">
    <source>
        <dbReference type="ARBA" id="ARBA00022475"/>
    </source>
</evidence>
<feature type="transmembrane region" description="Helical" evidence="7">
    <location>
        <begin position="12"/>
        <end position="33"/>
    </location>
</feature>
<evidence type="ECO:0000256" key="2">
    <source>
        <dbReference type="ARBA" id="ARBA00022448"/>
    </source>
</evidence>
<keyword evidence="6 7" id="KW-0472">Membrane</keyword>
<evidence type="ECO:0000313" key="10">
    <source>
        <dbReference type="Proteomes" id="UP000269097"/>
    </source>
</evidence>
<dbReference type="Proteomes" id="UP000269097">
    <property type="component" value="Chromosome"/>
</dbReference>
<reference evidence="9 10" key="1">
    <citation type="submission" date="2018-10" db="EMBL/GenBank/DDBJ databases">
        <title>Genome Sequence of Cohnella sp.</title>
        <authorList>
            <person name="Srinivasan S."/>
            <person name="Kim M.K."/>
        </authorList>
    </citation>
    <scope>NUCLEOTIDE SEQUENCE [LARGE SCALE GENOMIC DNA]</scope>
    <source>
        <strain evidence="9 10">18JY8-7</strain>
    </source>
</reference>
<sequence>MGKSTLTFGKAGVTVLSLLITALAIFPLLWMAIAGFKSQEEVLATPFKFLPNVWHFENYTVILRDPAFQKAMGITFIGAIIFMALSVVVNASAAYVFARLDFRFKKFWWVYVMLTYFIPGFSITITSFIVVNKLGMLNTMGVLILPGAASAGSMFFFRQFYLNVPLALEEAALIDGANRFKIFTNIFLPMSLPPFVIIGIGAYLGYWNAFVWPVMTITNEDMFQIMQYIYNFRSGRVAEMHLLMASSFLAALPTIALFLIFQKYIVANLKMSGLK</sequence>
<evidence type="ECO:0000256" key="6">
    <source>
        <dbReference type="ARBA" id="ARBA00023136"/>
    </source>
</evidence>
<dbReference type="Gene3D" id="1.10.3720.10">
    <property type="entry name" value="MetI-like"/>
    <property type="match status" value="1"/>
</dbReference>
<protein>
    <submittedName>
        <fullName evidence="9">Carbohydrate ABC transporter permease</fullName>
    </submittedName>
</protein>
<dbReference type="PANTHER" id="PTHR43744:SF12">
    <property type="entry name" value="ABC TRANSPORTER PERMEASE PROTEIN MG189-RELATED"/>
    <property type="match status" value="1"/>
</dbReference>
<dbReference type="EMBL" id="CP033433">
    <property type="protein sequence ID" value="AYQ73482.1"/>
    <property type="molecule type" value="Genomic_DNA"/>
</dbReference>
<name>A0A3G3JZA3_9BACL</name>
<keyword evidence="10" id="KW-1185">Reference proteome</keyword>
<dbReference type="InterPro" id="IPR035906">
    <property type="entry name" value="MetI-like_sf"/>
</dbReference>
<dbReference type="AlphaFoldDB" id="A0A3G3JZA3"/>
<dbReference type="Pfam" id="PF00528">
    <property type="entry name" value="BPD_transp_1"/>
    <property type="match status" value="1"/>
</dbReference>
<gene>
    <name evidence="9" type="ORF">EAV92_13390</name>
</gene>
<keyword evidence="3" id="KW-1003">Cell membrane</keyword>
<keyword evidence="5 7" id="KW-1133">Transmembrane helix</keyword>
<feature type="transmembrane region" description="Helical" evidence="7">
    <location>
        <begin position="240"/>
        <end position="261"/>
    </location>
</feature>
<comment type="subcellular location">
    <subcellularLocation>
        <location evidence="1 7">Cell membrane</location>
        <topology evidence="1 7">Multi-pass membrane protein</topology>
    </subcellularLocation>
</comment>
<dbReference type="CDD" id="cd06261">
    <property type="entry name" value="TM_PBP2"/>
    <property type="match status" value="1"/>
</dbReference>
<comment type="similarity">
    <text evidence="7">Belongs to the binding-protein-dependent transport system permease family.</text>
</comment>
<feature type="transmembrane region" description="Helical" evidence="7">
    <location>
        <begin position="182"/>
        <end position="206"/>
    </location>
</feature>
<feature type="transmembrane region" description="Helical" evidence="7">
    <location>
        <begin position="74"/>
        <end position="97"/>
    </location>
</feature>
<evidence type="ECO:0000259" key="8">
    <source>
        <dbReference type="PROSITE" id="PS50928"/>
    </source>
</evidence>
<feature type="transmembrane region" description="Helical" evidence="7">
    <location>
        <begin position="109"/>
        <end position="131"/>
    </location>
</feature>